<evidence type="ECO:0000313" key="3">
    <source>
        <dbReference type="Proteomes" id="UP000257109"/>
    </source>
</evidence>
<dbReference type="AlphaFoldDB" id="A0A371FVN1"/>
<reference evidence="2" key="1">
    <citation type="submission" date="2018-05" db="EMBL/GenBank/DDBJ databases">
        <title>Draft genome of Mucuna pruriens seed.</title>
        <authorList>
            <person name="Nnadi N.E."/>
            <person name="Vos R."/>
            <person name="Hasami M.H."/>
            <person name="Devisetty U.K."/>
            <person name="Aguiy J.C."/>
        </authorList>
    </citation>
    <scope>NUCLEOTIDE SEQUENCE [LARGE SCALE GENOMIC DNA]</scope>
    <source>
        <strain evidence="2">JCA_2017</strain>
    </source>
</reference>
<feature type="compositionally biased region" description="Polar residues" evidence="1">
    <location>
        <begin position="1"/>
        <end position="12"/>
    </location>
</feature>
<feature type="non-terminal residue" evidence="2">
    <location>
        <position position="1"/>
    </location>
</feature>
<evidence type="ECO:0008006" key="4">
    <source>
        <dbReference type="Google" id="ProtNLM"/>
    </source>
</evidence>
<evidence type="ECO:0000256" key="1">
    <source>
        <dbReference type="SAM" id="MobiDB-lite"/>
    </source>
</evidence>
<name>A0A371FVN1_MUCPR</name>
<comment type="caution">
    <text evidence="2">The sequence shown here is derived from an EMBL/GenBank/DDBJ whole genome shotgun (WGS) entry which is preliminary data.</text>
</comment>
<proteinExistence type="predicted"/>
<keyword evidence="3" id="KW-1185">Reference proteome</keyword>
<dbReference type="Proteomes" id="UP000257109">
    <property type="component" value="Unassembled WGS sequence"/>
</dbReference>
<protein>
    <recommendedName>
        <fullName evidence="4">Reverse transcriptase/retrotransposon-derived protein RNase H-like domain-containing protein</fullName>
    </recommendedName>
</protein>
<organism evidence="2 3">
    <name type="scientific">Mucuna pruriens</name>
    <name type="common">Velvet bean</name>
    <name type="synonym">Dolichos pruriens</name>
    <dbReference type="NCBI Taxonomy" id="157652"/>
    <lineage>
        <taxon>Eukaryota</taxon>
        <taxon>Viridiplantae</taxon>
        <taxon>Streptophyta</taxon>
        <taxon>Embryophyta</taxon>
        <taxon>Tracheophyta</taxon>
        <taxon>Spermatophyta</taxon>
        <taxon>Magnoliopsida</taxon>
        <taxon>eudicotyledons</taxon>
        <taxon>Gunneridae</taxon>
        <taxon>Pentapetalae</taxon>
        <taxon>rosids</taxon>
        <taxon>fabids</taxon>
        <taxon>Fabales</taxon>
        <taxon>Fabaceae</taxon>
        <taxon>Papilionoideae</taxon>
        <taxon>50 kb inversion clade</taxon>
        <taxon>NPAAA clade</taxon>
        <taxon>indigoferoid/millettioid clade</taxon>
        <taxon>Phaseoleae</taxon>
        <taxon>Mucuna</taxon>
    </lineage>
</organism>
<dbReference type="EMBL" id="QJKJ01007647">
    <property type="protein sequence ID" value="RDX82395.1"/>
    <property type="molecule type" value="Genomic_DNA"/>
</dbReference>
<accession>A0A371FVN1</accession>
<sequence length="601" mass="66373">MPATLVGQSASRPTGDVSPPKPPIELKPLPDHLKYAYLGDEQQFSVIIANNLHQEHEEKLLQVLKQHKKAIGWKLSDLPGINPSICMHRILMEEEARPIKQQQRRLNPTILEVQLGQSSASSTQEVRDDCDEKPKGGIGTNTGSKQLKLFTKATTTKVVMETKRYHQLVLDPTGQHDLGLALDPNETRFQTGLSKIKAASACFDPSLSELLLAFDCTLKSNLALVFLTESPSAFIRSWPLLSESYSAVNIVSTCIDNGFLVSTTWISMHVEYSGSSYLHTWLNKSRFSLMAQVSKVSDIILRVRKIILSPNSIECPVIKNGHPKIKIDAGMTLIEAPRSNMASAKASLLRKSGLEMAIGQTYLTKIRIVKPHMALDSNPAETAAFQIVDYRTADSTTASHTDNHLLFQHFLGGPTRFLAVWGTCQWDAPRKLSITLTSFTIRDGLAPLIPNCCVLLAILEIRCLAIADVMSINAPPLAASIMLQFIITRPSVSPECCLIPRISFLMVAILDARKNFSRNMCFISPSPLISPVASSWSKPREIPLSAYGGLHLEDHEIWATNVSNRILSHKFELVLVVDTRCIKVGTPHPAWPTPSHETCAT</sequence>
<gene>
    <name evidence="2" type="ORF">CR513_36820</name>
</gene>
<feature type="region of interest" description="Disordered" evidence="1">
    <location>
        <begin position="117"/>
        <end position="142"/>
    </location>
</feature>
<feature type="compositionally biased region" description="Basic and acidic residues" evidence="1">
    <location>
        <begin position="125"/>
        <end position="135"/>
    </location>
</feature>
<feature type="region of interest" description="Disordered" evidence="1">
    <location>
        <begin position="1"/>
        <end position="26"/>
    </location>
</feature>
<evidence type="ECO:0000313" key="2">
    <source>
        <dbReference type="EMBL" id="RDX82395.1"/>
    </source>
</evidence>